<dbReference type="InterPro" id="IPR051468">
    <property type="entry name" value="Fungal_SecMetab_SDRs"/>
</dbReference>
<dbReference type="GO" id="GO:0016491">
    <property type="term" value="F:oxidoreductase activity"/>
    <property type="evidence" value="ECO:0007669"/>
    <property type="project" value="TreeGrafter"/>
</dbReference>
<comment type="caution">
    <text evidence="2">The sequence shown here is derived from an EMBL/GenBank/DDBJ whole genome shotgun (WGS) entry which is preliminary data.</text>
</comment>
<name>A0AAJ0G8D1_9PEZI</name>
<gene>
    <name evidence="2" type="ORF">LTR09_006741</name>
</gene>
<accession>A0AAJ0G8D1</accession>
<sequence length="248" mass="26663">MSTNKMLVLITGANQGLGYYAAQQMSASGKYHILIGSRDLGKAKKAIEAFTDDKTVDAKPENVEAIEIEMSSDESIQAAAKTVEQKYGRLDILMPNAGIAYASGTTREQYQQMYDTNVFGASVTVEAFLPLLRKSTAAGGKRIAFTSSGLASLKMAAEDQGNYSGAKFGIYRSTKSAMNMVMVHYARLLEGEGFVVSSSDPGYCATNLNSYSGFKDPRDGAKALVRCATADKASVHAAMVDEEQKLPW</sequence>
<dbReference type="Pfam" id="PF00106">
    <property type="entry name" value="adh_short"/>
    <property type="match status" value="1"/>
</dbReference>
<dbReference type="GO" id="GO:0019748">
    <property type="term" value="P:secondary metabolic process"/>
    <property type="evidence" value="ECO:0007669"/>
    <property type="project" value="TreeGrafter"/>
</dbReference>
<evidence type="ECO:0000256" key="1">
    <source>
        <dbReference type="ARBA" id="ARBA00006484"/>
    </source>
</evidence>
<dbReference type="Gene3D" id="3.40.50.720">
    <property type="entry name" value="NAD(P)-binding Rossmann-like Domain"/>
    <property type="match status" value="1"/>
</dbReference>
<dbReference type="AlphaFoldDB" id="A0AAJ0G8D1"/>
<keyword evidence="3" id="KW-1185">Reference proteome</keyword>
<dbReference type="EMBL" id="JAWDJX010000022">
    <property type="protein sequence ID" value="KAK3052149.1"/>
    <property type="molecule type" value="Genomic_DNA"/>
</dbReference>
<protein>
    <recommendedName>
        <fullName evidence="4">NAD(P)-binding protein</fullName>
    </recommendedName>
</protein>
<dbReference type="GO" id="GO:0005737">
    <property type="term" value="C:cytoplasm"/>
    <property type="evidence" value="ECO:0007669"/>
    <property type="project" value="TreeGrafter"/>
</dbReference>
<dbReference type="PANTHER" id="PTHR43544:SF32">
    <property type="entry name" value="CHAIN DEHYDROGENASE, PUTATIVE (AFU_ORTHOLOGUE AFUA_5G01530)-RELATED"/>
    <property type="match status" value="1"/>
</dbReference>
<dbReference type="PRINTS" id="PR00081">
    <property type="entry name" value="GDHRDH"/>
</dbReference>
<reference evidence="2" key="1">
    <citation type="submission" date="2023-04" db="EMBL/GenBank/DDBJ databases">
        <title>Black Yeasts Isolated from many extreme environments.</title>
        <authorList>
            <person name="Coleine C."/>
            <person name="Stajich J.E."/>
            <person name="Selbmann L."/>
        </authorList>
    </citation>
    <scope>NUCLEOTIDE SEQUENCE</scope>
    <source>
        <strain evidence="2">CCFEE 5312</strain>
    </source>
</reference>
<organism evidence="2 3">
    <name type="scientific">Extremus antarcticus</name>
    <dbReference type="NCBI Taxonomy" id="702011"/>
    <lineage>
        <taxon>Eukaryota</taxon>
        <taxon>Fungi</taxon>
        <taxon>Dikarya</taxon>
        <taxon>Ascomycota</taxon>
        <taxon>Pezizomycotina</taxon>
        <taxon>Dothideomycetes</taxon>
        <taxon>Dothideomycetidae</taxon>
        <taxon>Mycosphaerellales</taxon>
        <taxon>Extremaceae</taxon>
        <taxon>Extremus</taxon>
    </lineage>
</organism>
<dbReference type="PANTHER" id="PTHR43544">
    <property type="entry name" value="SHORT-CHAIN DEHYDROGENASE/REDUCTASE"/>
    <property type="match status" value="1"/>
</dbReference>
<dbReference type="InterPro" id="IPR036291">
    <property type="entry name" value="NAD(P)-bd_dom_sf"/>
</dbReference>
<dbReference type="InterPro" id="IPR002347">
    <property type="entry name" value="SDR_fam"/>
</dbReference>
<evidence type="ECO:0000313" key="3">
    <source>
        <dbReference type="Proteomes" id="UP001271007"/>
    </source>
</evidence>
<comment type="similarity">
    <text evidence="1">Belongs to the short-chain dehydrogenases/reductases (SDR) family.</text>
</comment>
<evidence type="ECO:0008006" key="4">
    <source>
        <dbReference type="Google" id="ProtNLM"/>
    </source>
</evidence>
<proteinExistence type="inferred from homology"/>
<dbReference type="Proteomes" id="UP001271007">
    <property type="component" value="Unassembled WGS sequence"/>
</dbReference>
<evidence type="ECO:0000313" key="2">
    <source>
        <dbReference type="EMBL" id="KAK3052149.1"/>
    </source>
</evidence>
<dbReference type="SUPFAM" id="SSF51735">
    <property type="entry name" value="NAD(P)-binding Rossmann-fold domains"/>
    <property type="match status" value="1"/>
</dbReference>